<evidence type="ECO:0000313" key="3">
    <source>
        <dbReference type="Proteomes" id="UP000676336"/>
    </source>
</evidence>
<gene>
    <name evidence="2" type="ORF">GIL414_LOCUS88227</name>
    <name evidence="1" type="ORF">SMN809_LOCUS75939</name>
</gene>
<dbReference type="Proteomes" id="UP000681720">
    <property type="component" value="Unassembled WGS sequence"/>
</dbReference>
<name>A0A8S3IKT4_9BILA</name>
<reference evidence="1" key="1">
    <citation type="submission" date="2021-02" db="EMBL/GenBank/DDBJ databases">
        <authorList>
            <person name="Nowell W R."/>
        </authorList>
    </citation>
    <scope>NUCLEOTIDE SEQUENCE</scope>
</reference>
<dbReference type="EMBL" id="CAJOBJ010384485">
    <property type="protein sequence ID" value="CAF5228578.1"/>
    <property type="molecule type" value="Genomic_DNA"/>
</dbReference>
<organism evidence="1 3">
    <name type="scientific">Rotaria magnacalcarata</name>
    <dbReference type="NCBI Taxonomy" id="392030"/>
    <lineage>
        <taxon>Eukaryota</taxon>
        <taxon>Metazoa</taxon>
        <taxon>Spiralia</taxon>
        <taxon>Gnathifera</taxon>
        <taxon>Rotifera</taxon>
        <taxon>Eurotatoria</taxon>
        <taxon>Bdelloidea</taxon>
        <taxon>Philodinida</taxon>
        <taxon>Philodinidae</taxon>
        <taxon>Rotaria</taxon>
    </lineage>
</organism>
<sequence>QIDCIRDKIKLILFNMRSNRLSP</sequence>
<dbReference type="Proteomes" id="UP000676336">
    <property type="component" value="Unassembled WGS sequence"/>
</dbReference>
<comment type="caution">
    <text evidence="1">The sequence shown here is derived from an EMBL/GenBank/DDBJ whole genome shotgun (WGS) entry which is preliminary data.</text>
</comment>
<dbReference type="AlphaFoldDB" id="A0A8S3IKT4"/>
<protein>
    <submittedName>
        <fullName evidence="1">Uncharacterized protein</fullName>
    </submittedName>
</protein>
<evidence type="ECO:0000313" key="2">
    <source>
        <dbReference type="EMBL" id="CAF5228578.1"/>
    </source>
</evidence>
<proteinExistence type="predicted"/>
<evidence type="ECO:0000313" key="1">
    <source>
        <dbReference type="EMBL" id="CAF5202532.1"/>
    </source>
</evidence>
<feature type="non-terminal residue" evidence="1">
    <location>
        <position position="1"/>
    </location>
</feature>
<accession>A0A8S3IKT4</accession>
<dbReference type="EMBL" id="CAJOBI010333693">
    <property type="protein sequence ID" value="CAF5202532.1"/>
    <property type="molecule type" value="Genomic_DNA"/>
</dbReference>